<accession>A0AAD8HQM4</accession>
<reference evidence="1" key="1">
    <citation type="submission" date="2023-02" db="EMBL/GenBank/DDBJ databases">
        <title>Genome of toxic invasive species Heracleum sosnowskyi carries increased number of genes despite the absence of recent whole-genome duplications.</title>
        <authorList>
            <person name="Schelkunov M."/>
            <person name="Shtratnikova V."/>
            <person name="Makarenko M."/>
            <person name="Klepikova A."/>
            <person name="Omelchenko D."/>
            <person name="Novikova G."/>
            <person name="Obukhova E."/>
            <person name="Bogdanov V."/>
            <person name="Penin A."/>
            <person name="Logacheva M."/>
        </authorList>
    </citation>
    <scope>NUCLEOTIDE SEQUENCE</scope>
    <source>
        <strain evidence="1">Hsosn_3</strain>
        <tissue evidence="1">Leaf</tissue>
    </source>
</reference>
<sequence length="187" mass="20486">MDKIVKGAESGKLELAYVLELVNAYPSLGFGAVGDGLGEGHGMLGQAGSGKLRISVGQNKLAAKVAKKFKERSFGHLIRILWLACNLSMGILSDCAVTDDHDHSEKELKAVQEKTEVISSTFEAGEEENDLITVNEVENEKKIENAQLDRSKMGARRSKRTVKDPYWMKDFVIDIKAKGKGNGKKHV</sequence>
<proteinExistence type="predicted"/>
<evidence type="ECO:0000313" key="1">
    <source>
        <dbReference type="EMBL" id="KAK1371066.1"/>
    </source>
</evidence>
<protein>
    <submittedName>
        <fullName evidence="1">Uncharacterized protein</fullName>
    </submittedName>
</protein>
<organism evidence="1 2">
    <name type="scientific">Heracleum sosnowskyi</name>
    <dbReference type="NCBI Taxonomy" id="360622"/>
    <lineage>
        <taxon>Eukaryota</taxon>
        <taxon>Viridiplantae</taxon>
        <taxon>Streptophyta</taxon>
        <taxon>Embryophyta</taxon>
        <taxon>Tracheophyta</taxon>
        <taxon>Spermatophyta</taxon>
        <taxon>Magnoliopsida</taxon>
        <taxon>eudicotyledons</taxon>
        <taxon>Gunneridae</taxon>
        <taxon>Pentapetalae</taxon>
        <taxon>asterids</taxon>
        <taxon>campanulids</taxon>
        <taxon>Apiales</taxon>
        <taxon>Apiaceae</taxon>
        <taxon>Apioideae</taxon>
        <taxon>apioid superclade</taxon>
        <taxon>Tordylieae</taxon>
        <taxon>Tordyliinae</taxon>
        <taxon>Heracleum</taxon>
    </lineage>
</organism>
<keyword evidence="2" id="KW-1185">Reference proteome</keyword>
<dbReference type="EMBL" id="JAUIZM010000008">
    <property type="protein sequence ID" value="KAK1371066.1"/>
    <property type="molecule type" value="Genomic_DNA"/>
</dbReference>
<reference evidence="1" key="2">
    <citation type="submission" date="2023-05" db="EMBL/GenBank/DDBJ databases">
        <authorList>
            <person name="Schelkunov M.I."/>
        </authorList>
    </citation>
    <scope>NUCLEOTIDE SEQUENCE</scope>
    <source>
        <strain evidence="1">Hsosn_3</strain>
        <tissue evidence="1">Leaf</tissue>
    </source>
</reference>
<dbReference type="AlphaFoldDB" id="A0AAD8HQM4"/>
<dbReference type="Proteomes" id="UP001237642">
    <property type="component" value="Unassembled WGS sequence"/>
</dbReference>
<evidence type="ECO:0000313" key="2">
    <source>
        <dbReference type="Proteomes" id="UP001237642"/>
    </source>
</evidence>
<name>A0AAD8HQM4_9APIA</name>
<comment type="caution">
    <text evidence="1">The sequence shown here is derived from an EMBL/GenBank/DDBJ whole genome shotgun (WGS) entry which is preliminary data.</text>
</comment>
<gene>
    <name evidence="1" type="ORF">POM88_037158</name>
</gene>